<evidence type="ECO:0000256" key="8">
    <source>
        <dbReference type="ARBA" id="ARBA00022842"/>
    </source>
</evidence>
<organism evidence="14 15">
    <name type="scientific">Streptococcus salivarius K12</name>
    <dbReference type="NCBI Taxonomy" id="1200793"/>
    <lineage>
        <taxon>Bacteria</taxon>
        <taxon>Bacillati</taxon>
        <taxon>Bacillota</taxon>
        <taxon>Bacilli</taxon>
        <taxon>Lactobacillales</taxon>
        <taxon>Streptococcaceae</taxon>
        <taxon>Streptococcus</taxon>
    </lineage>
</organism>
<evidence type="ECO:0000256" key="7">
    <source>
        <dbReference type="ARBA" id="ARBA00022840"/>
    </source>
</evidence>
<feature type="region of interest" description="Interaction with substrate tRNA" evidence="10">
    <location>
        <begin position="65"/>
        <end position="68"/>
    </location>
</feature>
<dbReference type="Gene3D" id="3.40.50.300">
    <property type="entry name" value="P-loop containing nucleotide triphosphate hydrolases"/>
    <property type="match status" value="1"/>
</dbReference>
<dbReference type="EC" id="2.5.1.75" evidence="10"/>
<feature type="binding site" evidence="10">
    <location>
        <begin position="42"/>
        <end position="47"/>
    </location>
    <ligand>
        <name>substrate</name>
    </ligand>
</feature>
<evidence type="ECO:0000256" key="3">
    <source>
        <dbReference type="ARBA" id="ARBA00005842"/>
    </source>
</evidence>
<dbReference type="InterPro" id="IPR018022">
    <property type="entry name" value="IPT"/>
</dbReference>
<comment type="caution">
    <text evidence="14">The sequence shown here is derived from an EMBL/GenBank/DDBJ whole genome shotgun (WGS) entry which is preliminary data.</text>
</comment>
<evidence type="ECO:0000256" key="1">
    <source>
        <dbReference type="ARBA" id="ARBA00001946"/>
    </source>
</evidence>
<accession>J7T743</accession>
<keyword evidence="4 10" id="KW-0808">Transferase</keyword>
<feature type="binding site" evidence="10">
    <location>
        <begin position="40"/>
        <end position="47"/>
    </location>
    <ligand>
        <name>ATP</name>
        <dbReference type="ChEBI" id="CHEBI:30616"/>
    </ligand>
</feature>
<evidence type="ECO:0000256" key="12">
    <source>
        <dbReference type="RuleBase" id="RU003784"/>
    </source>
</evidence>
<comment type="catalytic activity">
    <reaction evidence="9 10 11">
        <text>adenosine(37) in tRNA + dimethylallyl diphosphate = N(6)-dimethylallyladenosine(37) in tRNA + diphosphate</text>
        <dbReference type="Rhea" id="RHEA:26482"/>
        <dbReference type="Rhea" id="RHEA-COMP:10162"/>
        <dbReference type="Rhea" id="RHEA-COMP:10375"/>
        <dbReference type="ChEBI" id="CHEBI:33019"/>
        <dbReference type="ChEBI" id="CHEBI:57623"/>
        <dbReference type="ChEBI" id="CHEBI:74411"/>
        <dbReference type="ChEBI" id="CHEBI:74415"/>
        <dbReference type="EC" id="2.5.1.75"/>
    </reaction>
</comment>
<evidence type="ECO:0000256" key="5">
    <source>
        <dbReference type="ARBA" id="ARBA00022694"/>
    </source>
</evidence>
<dbReference type="GO" id="GO:0052381">
    <property type="term" value="F:tRNA dimethylallyltransferase activity"/>
    <property type="evidence" value="ECO:0007669"/>
    <property type="project" value="UniProtKB-UniRule"/>
</dbReference>
<comment type="function">
    <text evidence="2 10 12">Catalyzes the transfer of a dimethylallyl group onto the adenine at position 37 in tRNAs that read codons beginning with uridine, leading to the formation of N6-(dimethylallyl)adenosine (i(6)A).</text>
</comment>
<feature type="site" description="Interaction with substrate tRNA" evidence="10">
    <location>
        <position position="131"/>
    </location>
</feature>
<evidence type="ECO:0000256" key="4">
    <source>
        <dbReference type="ARBA" id="ARBA00022679"/>
    </source>
</evidence>
<dbReference type="GO" id="GO:0006400">
    <property type="term" value="P:tRNA modification"/>
    <property type="evidence" value="ECO:0007669"/>
    <property type="project" value="TreeGrafter"/>
</dbReference>
<reference evidence="14 15" key="1">
    <citation type="journal article" date="2012" name="J. Bacteriol.">
        <title>Genome Sequence of the Lantibiotic Bacteriocin Producer Streptococcus salivarius Strain K12.</title>
        <authorList>
            <person name="Barretto C."/>
            <person name="Alvarez-Martin P."/>
            <person name="Foata F."/>
            <person name="Renault P."/>
            <person name="Berger B."/>
        </authorList>
    </citation>
    <scope>NUCLEOTIDE SEQUENCE [LARGE SCALE GENOMIC DNA]</scope>
    <source>
        <strain evidence="14 15">K12</strain>
    </source>
</reference>
<dbReference type="Pfam" id="PF01715">
    <property type="entry name" value="IPPT"/>
    <property type="match status" value="1"/>
</dbReference>
<dbReference type="PATRIC" id="fig|1200793.3.peg.879"/>
<dbReference type="GO" id="GO:0005524">
    <property type="term" value="F:ATP binding"/>
    <property type="evidence" value="ECO:0007669"/>
    <property type="project" value="UniProtKB-UniRule"/>
</dbReference>
<evidence type="ECO:0000256" key="9">
    <source>
        <dbReference type="ARBA" id="ARBA00049563"/>
    </source>
</evidence>
<evidence type="ECO:0000256" key="11">
    <source>
        <dbReference type="RuleBase" id="RU003783"/>
    </source>
</evidence>
<evidence type="ECO:0000256" key="10">
    <source>
        <dbReference type="HAMAP-Rule" id="MF_00185"/>
    </source>
</evidence>
<keyword evidence="15" id="KW-1185">Reference proteome</keyword>
<comment type="caution">
    <text evidence="10">Lacks conserved residue(s) required for the propagation of feature annotation.</text>
</comment>
<evidence type="ECO:0000256" key="13">
    <source>
        <dbReference type="RuleBase" id="RU003785"/>
    </source>
</evidence>
<feature type="site" description="Interaction with substrate tRNA" evidence="10">
    <location>
        <position position="157"/>
    </location>
</feature>
<dbReference type="NCBIfam" id="TIGR00174">
    <property type="entry name" value="miaA"/>
    <property type="match status" value="1"/>
</dbReference>
<comment type="cofactor">
    <cofactor evidence="1 10">
        <name>Mg(2+)</name>
        <dbReference type="ChEBI" id="CHEBI:18420"/>
    </cofactor>
</comment>
<gene>
    <name evidence="10" type="primary">miaA</name>
    <name evidence="14" type="ORF">RSSL_02084</name>
</gene>
<evidence type="ECO:0000313" key="14">
    <source>
        <dbReference type="EMBL" id="EJO16995.1"/>
    </source>
</evidence>
<dbReference type="PANTHER" id="PTHR11088">
    <property type="entry name" value="TRNA DIMETHYLALLYLTRANSFERASE"/>
    <property type="match status" value="1"/>
</dbReference>
<name>J7T743_STRSL</name>
<evidence type="ECO:0000256" key="2">
    <source>
        <dbReference type="ARBA" id="ARBA00003213"/>
    </source>
</evidence>
<sequence>MFFSHETILRICYNMLILSKKISRIASENIMKTKLIVVAGPTAVGKTALGIKLAQRFNGEIISGDSQQVYRQLNIGTAKATPEEQAAAVHHLIDVRDVNESYSAYDFVTEAEATITDIVSRGKLPIIVGGTGLYLQSLIEGYHLGGQVDQKQVLAYRSELEELSDQELFDKIDDLGIEIKEINRRRAIRALELHRFSENLENTETTYDPFLIGLDDERSLIYDRINTRVDKMVELGLLEEAKWLYANYPDAQSARGIGYKELFPYFAGNQTLDEALEILKQNTRRFAKRQLTWFRNRMTVKFYQISSPEYPENVIHDLELFLNEREGEKVGQS</sequence>
<dbReference type="PANTHER" id="PTHR11088:SF60">
    <property type="entry name" value="TRNA DIMETHYLALLYLTRANSFERASE"/>
    <property type="match status" value="1"/>
</dbReference>
<dbReference type="AlphaFoldDB" id="J7T743"/>
<evidence type="ECO:0000256" key="6">
    <source>
        <dbReference type="ARBA" id="ARBA00022741"/>
    </source>
</evidence>
<dbReference type="Proteomes" id="UP000006983">
    <property type="component" value="Unassembled WGS sequence"/>
</dbReference>
<evidence type="ECO:0000313" key="15">
    <source>
        <dbReference type="Proteomes" id="UP000006983"/>
    </source>
</evidence>
<dbReference type="InterPro" id="IPR039657">
    <property type="entry name" value="Dimethylallyltransferase"/>
</dbReference>
<dbReference type="HAMAP" id="MF_00185">
    <property type="entry name" value="IPP_trans"/>
    <property type="match status" value="1"/>
</dbReference>
<comment type="similarity">
    <text evidence="3 10 13">Belongs to the IPP transferase family.</text>
</comment>
<keyword evidence="8 10" id="KW-0460">Magnesium</keyword>
<protein>
    <recommendedName>
        <fullName evidence="10">tRNA dimethylallyltransferase</fullName>
        <ecNumber evidence="10">2.5.1.75</ecNumber>
    </recommendedName>
    <alternativeName>
        <fullName evidence="10">Dimethylallyl diphosphate:tRNA dimethylallyltransferase</fullName>
        <shortName evidence="10">DMAPP:tRNA dimethylallyltransferase</shortName>
        <shortName evidence="10">DMATase</shortName>
    </alternativeName>
    <alternativeName>
        <fullName evidence="10">Isopentenyl-diphosphate:tRNA isopentenyltransferase</fullName>
        <shortName evidence="10">IPP transferase</shortName>
        <shortName evidence="10">IPPT</shortName>
        <shortName evidence="10">IPTase</shortName>
    </alternativeName>
</protein>
<dbReference type="EMBL" id="ALIF01000001">
    <property type="protein sequence ID" value="EJO16995.1"/>
    <property type="molecule type" value="Genomic_DNA"/>
</dbReference>
<keyword evidence="5 10" id="KW-0819">tRNA processing</keyword>
<proteinExistence type="inferred from homology"/>
<keyword evidence="6 10" id="KW-0547">Nucleotide-binding</keyword>
<comment type="subunit">
    <text evidence="10">Monomer.</text>
</comment>
<dbReference type="InterPro" id="IPR027417">
    <property type="entry name" value="P-loop_NTPase"/>
</dbReference>
<keyword evidence="7 10" id="KW-0067">ATP-binding</keyword>
<dbReference type="SUPFAM" id="SSF52540">
    <property type="entry name" value="P-loop containing nucleoside triphosphate hydrolases"/>
    <property type="match status" value="1"/>
</dbReference>